<name>A0A133MLY5_CLOPF</name>
<dbReference type="Proteomes" id="UP000070646">
    <property type="component" value="Unassembled WGS sequence"/>
</dbReference>
<gene>
    <name evidence="1" type="ORF">HMPREF3222_03149</name>
    <name evidence="2" type="ORF">JJB47_02280</name>
</gene>
<dbReference type="EMBL" id="LRPU01000209">
    <property type="protein sequence ID" value="KXA05030.1"/>
    <property type="molecule type" value="Genomic_DNA"/>
</dbReference>
<comment type="caution">
    <text evidence="1">The sequence shown here is derived from an EMBL/GenBank/DDBJ whole genome shotgun (WGS) entry which is preliminary data.</text>
</comment>
<proteinExistence type="predicted"/>
<dbReference type="EMBL" id="JAENQP010000001">
    <property type="protein sequence ID" value="MBO3357604.1"/>
    <property type="molecule type" value="Genomic_DNA"/>
</dbReference>
<accession>A0A133MLY5</accession>
<evidence type="ECO:0000313" key="3">
    <source>
        <dbReference type="Proteomes" id="UP000070646"/>
    </source>
</evidence>
<evidence type="ECO:0000313" key="2">
    <source>
        <dbReference type="EMBL" id="MBO3357604.1"/>
    </source>
</evidence>
<sequence>MVKKQANPSIIKKFESIKLGGNSLKGVFVIKQQNNKNKREPIKDKM</sequence>
<dbReference type="RefSeq" id="WP_003462211.1">
    <property type="nucleotide sequence ID" value="NZ_CABHJC010000006.1"/>
</dbReference>
<reference evidence="2" key="2">
    <citation type="submission" date="2020-12" db="EMBL/GenBank/DDBJ databases">
        <title>Comparative genomics of Clostridium perfringens reveals patterns of host-associated phylogenetic clades and virulence factors.</title>
        <authorList>
            <person name="Smith A.H."/>
            <person name="Geier R."/>
        </authorList>
    </citation>
    <scope>NUCLEOTIDE SEQUENCE</scope>
    <source>
        <strain evidence="2">CHD30677R</strain>
    </source>
</reference>
<dbReference type="AlphaFoldDB" id="A0A133MLY5"/>
<evidence type="ECO:0000313" key="1">
    <source>
        <dbReference type="EMBL" id="KXA05030.1"/>
    </source>
</evidence>
<organism evidence="1 3">
    <name type="scientific">Clostridium perfringens</name>
    <dbReference type="NCBI Taxonomy" id="1502"/>
    <lineage>
        <taxon>Bacteria</taxon>
        <taxon>Bacillati</taxon>
        <taxon>Bacillota</taxon>
        <taxon>Clostridia</taxon>
        <taxon>Eubacteriales</taxon>
        <taxon>Clostridiaceae</taxon>
        <taxon>Clostridium</taxon>
    </lineage>
</organism>
<protein>
    <submittedName>
        <fullName evidence="1">Uncharacterized protein</fullName>
    </submittedName>
</protein>
<dbReference type="Proteomes" id="UP000668068">
    <property type="component" value="Unassembled WGS sequence"/>
</dbReference>
<reference evidence="1 3" key="1">
    <citation type="submission" date="2016-01" db="EMBL/GenBank/DDBJ databases">
        <authorList>
            <person name="Oliw E.H."/>
        </authorList>
    </citation>
    <scope>NUCLEOTIDE SEQUENCE [LARGE SCALE GENOMIC DNA]</scope>
    <source>
        <strain evidence="1 3">MJR7757A</strain>
    </source>
</reference>